<feature type="region of interest" description="Disordered" evidence="1">
    <location>
        <begin position="65"/>
        <end position="99"/>
    </location>
</feature>
<feature type="region of interest" description="Disordered" evidence="1">
    <location>
        <begin position="19"/>
        <end position="40"/>
    </location>
</feature>
<sequence length="99" mass="10559">MYSMFLPCTACMYWVSFPQPPPPPPPPEAPPPRSIPAPANMSANIDVIRALPDIAANAANPTAAIDPAAHNAPPKPKPPFLRPATPEKSTIMKQKAKIN</sequence>
<proteinExistence type="predicted"/>
<name>A0A146LLD6_LYGHE</name>
<evidence type="ECO:0000313" key="3">
    <source>
        <dbReference type="EMBL" id="JAQ08873.1"/>
    </source>
</evidence>
<reference evidence="3" key="1">
    <citation type="journal article" date="2016" name="Gigascience">
        <title>De novo construction of an expanded transcriptome assembly for the western tarnished plant bug, Lygus hesperus.</title>
        <authorList>
            <person name="Tassone E.E."/>
            <person name="Geib S.M."/>
            <person name="Hall B."/>
            <person name="Fabrick J.A."/>
            <person name="Brent C.S."/>
            <person name="Hull J.J."/>
        </authorList>
    </citation>
    <scope>NUCLEOTIDE SEQUENCE</scope>
</reference>
<protein>
    <submittedName>
        <fullName evidence="3">Uncharacterized protein</fullName>
    </submittedName>
</protein>
<dbReference type="AlphaFoldDB" id="A0A146LLD6"/>
<accession>A0A146LLD6</accession>
<organism evidence="3">
    <name type="scientific">Lygus hesperus</name>
    <name type="common">Western plant bug</name>
    <dbReference type="NCBI Taxonomy" id="30085"/>
    <lineage>
        <taxon>Eukaryota</taxon>
        <taxon>Metazoa</taxon>
        <taxon>Ecdysozoa</taxon>
        <taxon>Arthropoda</taxon>
        <taxon>Hexapoda</taxon>
        <taxon>Insecta</taxon>
        <taxon>Pterygota</taxon>
        <taxon>Neoptera</taxon>
        <taxon>Paraneoptera</taxon>
        <taxon>Hemiptera</taxon>
        <taxon>Heteroptera</taxon>
        <taxon>Panheteroptera</taxon>
        <taxon>Cimicomorpha</taxon>
        <taxon>Miridae</taxon>
        <taxon>Mirini</taxon>
        <taxon>Lygus</taxon>
    </lineage>
</organism>
<dbReference type="EMBL" id="GDHC01009756">
    <property type="protein sequence ID" value="JAQ08873.1"/>
    <property type="molecule type" value="Transcribed_RNA"/>
</dbReference>
<evidence type="ECO:0000256" key="1">
    <source>
        <dbReference type="SAM" id="MobiDB-lite"/>
    </source>
</evidence>
<gene>
    <name evidence="3" type="ORF">g.70823</name>
    <name evidence="2" type="ORF">g.70824</name>
</gene>
<feature type="compositionally biased region" description="Pro residues" evidence="1">
    <location>
        <begin position="19"/>
        <end position="35"/>
    </location>
</feature>
<dbReference type="EMBL" id="GDHC01021039">
    <property type="protein sequence ID" value="JAP97589.1"/>
    <property type="molecule type" value="Transcribed_RNA"/>
</dbReference>
<evidence type="ECO:0000313" key="2">
    <source>
        <dbReference type="EMBL" id="JAP97589.1"/>
    </source>
</evidence>